<accession>A0ABP9MKH4</accession>
<name>A0ABP9MKH4_9GAMM</name>
<dbReference type="Proteomes" id="UP001500631">
    <property type="component" value="Unassembled WGS sequence"/>
</dbReference>
<keyword evidence="1" id="KW-0472">Membrane</keyword>
<feature type="transmembrane region" description="Helical" evidence="1">
    <location>
        <begin position="7"/>
        <end position="29"/>
    </location>
</feature>
<reference evidence="3" key="1">
    <citation type="journal article" date="2019" name="Int. J. Syst. Evol. Microbiol.">
        <title>The Global Catalogue of Microorganisms (GCM) 10K type strain sequencing project: providing services to taxonomists for standard genome sequencing and annotation.</title>
        <authorList>
            <consortium name="The Broad Institute Genomics Platform"/>
            <consortium name="The Broad Institute Genome Sequencing Center for Infectious Disease"/>
            <person name="Wu L."/>
            <person name="Ma J."/>
        </authorList>
    </citation>
    <scope>NUCLEOTIDE SEQUENCE [LARGE SCALE GENOMIC DNA]</scope>
    <source>
        <strain evidence="3">JCM 18424</strain>
    </source>
</reference>
<dbReference type="RefSeq" id="WP_077924782.1">
    <property type="nucleotide sequence ID" value="NZ_BAABKE010000002.1"/>
</dbReference>
<protein>
    <recommendedName>
        <fullName evidence="4">DUF1449 domain-containing protein</fullName>
    </recommendedName>
</protein>
<gene>
    <name evidence="2" type="ORF">GCM10023338_06740</name>
</gene>
<evidence type="ECO:0000313" key="2">
    <source>
        <dbReference type="EMBL" id="GAA5096426.1"/>
    </source>
</evidence>
<organism evidence="2 3">
    <name type="scientific">Wohlfahrtiimonas larvae</name>
    <dbReference type="NCBI Taxonomy" id="1157986"/>
    <lineage>
        <taxon>Bacteria</taxon>
        <taxon>Pseudomonadati</taxon>
        <taxon>Pseudomonadota</taxon>
        <taxon>Gammaproteobacteria</taxon>
        <taxon>Cardiobacteriales</taxon>
        <taxon>Ignatzschineriaceae</taxon>
        <taxon>Wohlfahrtiimonas</taxon>
    </lineage>
</organism>
<dbReference type="EMBL" id="BAABKE010000002">
    <property type="protein sequence ID" value="GAA5096426.1"/>
    <property type="molecule type" value="Genomic_DNA"/>
</dbReference>
<keyword evidence="3" id="KW-1185">Reference proteome</keyword>
<feature type="transmembrane region" description="Helical" evidence="1">
    <location>
        <begin position="99"/>
        <end position="124"/>
    </location>
</feature>
<evidence type="ECO:0000256" key="1">
    <source>
        <dbReference type="SAM" id="Phobius"/>
    </source>
</evidence>
<feature type="transmembrane region" description="Helical" evidence="1">
    <location>
        <begin position="66"/>
        <end position="87"/>
    </location>
</feature>
<keyword evidence="1" id="KW-1133">Transmembrane helix</keyword>
<sequence length="211" mass="23689">MMLFLETIFAFPVVIYTTLLLLCIMFWLIGAIDIFQLDSLDISPEGDAGSLNALGGILLKFKLHEIPFTVVATFVALFAWLTSYLIFRMIQMPMKDVALLYYGVGLANIFVSGVVGLIATSIFFRPFNKWLSKLNKAVTHKDILGEVVIIRSSVVNAEKGEATYEDGGAGMILQVRCFNKDNQLTRGSEAIIVKYDAVHHYYEVIPKKKYF</sequence>
<comment type="caution">
    <text evidence="2">The sequence shown here is derived from an EMBL/GenBank/DDBJ whole genome shotgun (WGS) entry which is preliminary data.</text>
</comment>
<keyword evidence="1" id="KW-0812">Transmembrane</keyword>
<proteinExistence type="predicted"/>
<evidence type="ECO:0000313" key="3">
    <source>
        <dbReference type="Proteomes" id="UP001500631"/>
    </source>
</evidence>
<evidence type="ECO:0008006" key="4">
    <source>
        <dbReference type="Google" id="ProtNLM"/>
    </source>
</evidence>